<accession>A0AAU8RYR2</accession>
<evidence type="ECO:0000313" key="1">
    <source>
        <dbReference type="EMBL" id="AJQ47997.1"/>
    </source>
</evidence>
<protein>
    <submittedName>
        <fullName evidence="1">Uncharacterized protein</fullName>
    </submittedName>
</protein>
<evidence type="ECO:0000313" key="2">
    <source>
        <dbReference type="Proteomes" id="UP000033260"/>
    </source>
</evidence>
<reference evidence="1 2" key="1">
    <citation type="submission" date="2015-02" db="EMBL/GenBank/DDBJ databases">
        <title>Complete Genome Sequencing of Pseudomonas putida S13.1.2.</title>
        <authorList>
            <person name="Chong T.M."/>
            <person name="Chan K.G."/>
            <person name="Dessaux Y."/>
        </authorList>
    </citation>
    <scope>NUCLEOTIDE SEQUENCE [LARGE SCALE GENOMIC DNA]</scope>
    <source>
        <strain evidence="1 2">S13.1.2</strain>
    </source>
</reference>
<gene>
    <name evidence="1" type="ORF">N805_12540</name>
</gene>
<dbReference type="Proteomes" id="UP000033260">
    <property type="component" value="Chromosome"/>
</dbReference>
<organism evidence="1 2">
    <name type="scientific">Pseudomonas putida S13.1.2</name>
    <dbReference type="NCBI Taxonomy" id="1384061"/>
    <lineage>
        <taxon>Bacteria</taxon>
        <taxon>Pseudomonadati</taxon>
        <taxon>Pseudomonadota</taxon>
        <taxon>Gammaproteobacteria</taxon>
        <taxon>Pseudomonadales</taxon>
        <taxon>Pseudomonadaceae</taxon>
        <taxon>Pseudomonas</taxon>
    </lineage>
</organism>
<sequence>MAAESRCIRGQQLFCRHWLGLSNRVRIDVIIPIISWRLNKTIIARHLAILINFRITLWRAFPCLVFTVHKHLS</sequence>
<dbReference type="AlphaFoldDB" id="A0AAU8RYR2"/>
<name>A0AAU8RYR2_PSEPU</name>
<dbReference type="EMBL" id="CP010979">
    <property type="protein sequence ID" value="AJQ47997.1"/>
    <property type="molecule type" value="Genomic_DNA"/>
</dbReference>
<proteinExistence type="predicted"/>